<evidence type="ECO:0000313" key="4">
    <source>
        <dbReference type="Proteomes" id="UP000267096"/>
    </source>
</evidence>
<organism evidence="5">
    <name type="scientific">Anisakis simplex</name>
    <name type="common">Herring worm</name>
    <dbReference type="NCBI Taxonomy" id="6269"/>
    <lineage>
        <taxon>Eukaryota</taxon>
        <taxon>Metazoa</taxon>
        <taxon>Ecdysozoa</taxon>
        <taxon>Nematoda</taxon>
        <taxon>Chromadorea</taxon>
        <taxon>Rhabditida</taxon>
        <taxon>Spirurina</taxon>
        <taxon>Ascaridomorpha</taxon>
        <taxon>Ascaridoidea</taxon>
        <taxon>Anisakidae</taxon>
        <taxon>Anisakis</taxon>
        <taxon>Anisakis simplex complex</taxon>
    </lineage>
</organism>
<dbReference type="OrthoDB" id="5869473at2759"/>
<proteinExistence type="predicted"/>
<keyword evidence="4" id="KW-1185">Reference proteome</keyword>
<evidence type="ECO:0000256" key="1">
    <source>
        <dbReference type="SAM" id="Coils"/>
    </source>
</evidence>
<gene>
    <name evidence="3" type="ORF">ASIM_LOCUS3252</name>
</gene>
<dbReference type="WBParaSite" id="ASIM_0000341301-mRNA-1">
    <property type="protein sequence ID" value="ASIM_0000341301-mRNA-1"/>
    <property type="gene ID" value="ASIM_0000341301"/>
</dbReference>
<dbReference type="Pfam" id="PF24611">
    <property type="entry name" value="Spectrin_Anc-1"/>
    <property type="match status" value="1"/>
</dbReference>
<reference evidence="3 4" key="2">
    <citation type="submission" date="2018-11" db="EMBL/GenBank/DDBJ databases">
        <authorList>
            <consortium name="Pathogen Informatics"/>
        </authorList>
    </citation>
    <scope>NUCLEOTIDE SEQUENCE [LARGE SCALE GENOMIC DNA]</scope>
</reference>
<accession>A0A0M3J770</accession>
<dbReference type="InterPro" id="IPR057134">
    <property type="entry name" value="Spectrin_Anc-1_3"/>
</dbReference>
<evidence type="ECO:0000259" key="2">
    <source>
        <dbReference type="Pfam" id="PF24611"/>
    </source>
</evidence>
<keyword evidence="1" id="KW-0175">Coiled coil</keyword>
<reference evidence="5" key="1">
    <citation type="submission" date="2017-02" db="UniProtKB">
        <authorList>
            <consortium name="WormBaseParasite"/>
        </authorList>
    </citation>
    <scope>IDENTIFICATION</scope>
</reference>
<feature type="coiled-coil region" evidence="1">
    <location>
        <begin position="31"/>
        <end position="65"/>
    </location>
</feature>
<evidence type="ECO:0000313" key="3">
    <source>
        <dbReference type="EMBL" id="VDK21418.1"/>
    </source>
</evidence>
<dbReference type="AlphaFoldDB" id="A0A0M3J770"/>
<dbReference type="EMBL" id="UYRR01004910">
    <property type="protein sequence ID" value="VDK21418.1"/>
    <property type="molecule type" value="Genomic_DNA"/>
</dbReference>
<sequence length="300" mass="34252">MSKLDEMKNSLDRIEERELAPECVSEKSEMMMELDKLKRTFECEVENAEKQRNQLIGKQETLTDAEQLVEALTVLIGKGNVLLSDAKADPSSYASTAELFEHPLKDAQMLIETASTKGIDLSQLNDMVRDAKCLHTQLVRRKDLWREFVIQRDMTLDQLEVIEGPLREITRKPVRPSNEVLLDLDELKMVQADVQELRQKAAELRCLSEELDPLESVYADVRFMDTDIEQTQQQLGDIMQLMDTELNEESVIMGSLQDMENDFHQLEDKVPSATNNEQLSNVNITLAIIIGCQLFHAQLA</sequence>
<dbReference type="Proteomes" id="UP000267096">
    <property type="component" value="Unassembled WGS sequence"/>
</dbReference>
<evidence type="ECO:0000313" key="5">
    <source>
        <dbReference type="WBParaSite" id="ASIM_0000341301-mRNA-1"/>
    </source>
</evidence>
<protein>
    <submittedName>
        <fullName evidence="5">Nuclear anchorage protein 1 (inferred by orthology to a C. elegans protein)</fullName>
    </submittedName>
</protein>
<name>A0A0M3J770_ANISI</name>
<feature type="domain" description="Nuclear anchorage protein 1 spectrin-like repeat" evidence="2">
    <location>
        <begin position="134"/>
        <end position="247"/>
    </location>
</feature>